<sequence length="475" mass="49811">MEDQVRTGWARRLVGAAGVGLAATLVLSAGSAAPARAGDGADARAGAADGLTKFGYRGDVYGVKLVTDSVEALNLKDAHAQQLCTRTAGKVVQQRSAVSVPDNPLIRVSASTSRTETYVDGATHGVRGTNTIGDISIGGTVGSLTTPRLVITGLQTTAHAFNTPQGYGHDESFTFASISLELLDNTVVQQLPPELQQLLAPLDQVSDTVFTGTQEAAQQVFQVLSDVTKPIVIPGLGSIALGYENGRANSHNAQSQASALRIEVTAGDRRQLVELGTARVRMGGPAPVGVFRSGGTAMDYQALQGALKFGNVQHKALPCQGTRGRTQTYQVPHASQLVPVPVVLDGVTYQVNGDQFRRKKVAKGWSRTAIRSVSIPTAQLVITDVSSRAAMRQKTGKGVRSKVSTAIGSITVGGQPVEVPVPGGVVELPNGVGEIQRQLVDTGYRGSQVIGLRIKLYSDAVVIDLARTAGRIYPH</sequence>
<gene>
    <name evidence="1" type="ORF">EUA07_03490</name>
</gene>
<name>A0A4Q2SJ81_9ACTN</name>
<evidence type="ECO:0000313" key="1">
    <source>
        <dbReference type="EMBL" id="RYC04009.1"/>
    </source>
</evidence>
<dbReference type="NCBIfam" id="NF040603">
    <property type="entry name" value="choice_anch_P"/>
    <property type="match status" value="1"/>
</dbReference>
<dbReference type="RefSeq" id="WP_129453608.1">
    <property type="nucleotide sequence ID" value="NZ_JACXYX010000007.1"/>
</dbReference>
<dbReference type="Proteomes" id="UP000293291">
    <property type="component" value="Unassembled WGS sequence"/>
</dbReference>
<dbReference type="EMBL" id="SDWU01000003">
    <property type="protein sequence ID" value="RYC04009.1"/>
    <property type="molecule type" value="Genomic_DNA"/>
</dbReference>
<dbReference type="AlphaFoldDB" id="A0A4Q2SJ81"/>
<reference evidence="1 2" key="1">
    <citation type="submission" date="2019-01" db="EMBL/GenBank/DDBJ databases">
        <title>Novel species of Nocardioides.</title>
        <authorList>
            <person name="Liu Q."/>
            <person name="Xin Y.-H."/>
        </authorList>
    </citation>
    <scope>NUCLEOTIDE SEQUENCE [LARGE SCALE GENOMIC DNA]</scope>
    <source>
        <strain evidence="1 2">CGMCC 4.6875</strain>
    </source>
</reference>
<comment type="caution">
    <text evidence="1">The sequence shown here is derived from an EMBL/GenBank/DDBJ whole genome shotgun (WGS) entry which is preliminary data.</text>
</comment>
<accession>A0A4Q2SJ81</accession>
<keyword evidence="2" id="KW-1185">Reference proteome</keyword>
<evidence type="ECO:0000313" key="2">
    <source>
        <dbReference type="Proteomes" id="UP000293291"/>
    </source>
</evidence>
<dbReference type="OrthoDB" id="3774414at2"/>
<protein>
    <submittedName>
        <fullName evidence="1">Uncharacterized protein</fullName>
    </submittedName>
</protein>
<organism evidence="1 2">
    <name type="scientific">Nocardioides ganghwensis</name>
    <dbReference type="NCBI Taxonomy" id="252230"/>
    <lineage>
        <taxon>Bacteria</taxon>
        <taxon>Bacillati</taxon>
        <taxon>Actinomycetota</taxon>
        <taxon>Actinomycetes</taxon>
        <taxon>Propionibacteriales</taxon>
        <taxon>Nocardioidaceae</taxon>
        <taxon>Nocardioides</taxon>
    </lineage>
</organism>
<proteinExistence type="predicted"/>